<dbReference type="InterPro" id="IPR011055">
    <property type="entry name" value="Dup_hybrid_motif"/>
</dbReference>
<dbReference type="PROSITE" id="PS51782">
    <property type="entry name" value="LYSM"/>
    <property type="match status" value="1"/>
</dbReference>
<dbReference type="RefSeq" id="WP_078320607.1">
    <property type="nucleotide sequence ID" value="NZ_FXTS01000009.1"/>
</dbReference>
<evidence type="ECO:0000313" key="10">
    <source>
        <dbReference type="Proteomes" id="UP000190064"/>
    </source>
</evidence>
<evidence type="ECO:0000313" key="9">
    <source>
        <dbReference type="EMBL" id="OOV86256.1"/>
    </source>
</evidence>
<dbReference type="InterPro" id="IPR007340">
    <property type="entry name" value="LysM_Opacity-associatedA"/>
</dbReference>
<dbReference type="PANTHER" id="PTHR21666:SF288">
    <property type="entry name" value="CELL DIVISION PROTEIN YTFB"/>
    <property type="match status" value="1"/>
</dbReference>
<evidence type="ECO:0000256" key="1">
    <source>
        <dbReference type="ARBA" id="ARBA00001947"/>
    </source>
</evidence>
<dbReference type="GO" id="GO:0046872">
    <property type="term" value="F:metal ion binding"/>
    <property type="evidence" value="ECO:0007669"/>
    <property type="project" value="UniProtKB-KW"/>
</dbReference>
<organism evidence="9 10">
    <name type="scientific">Oceanospirillum linum</name>
    <dbReference type="NCBI Taxonomy" id="966"/>
    <lineage>
        <taxon>Bacteria</taxon>
        <taxon>Pseudomonadati</taxon>
        <taxon>Pseudomonadota</taxon>
        <taxon>Gammaproteobacteria</taxon>
        <taxon>Oceanospirillales</taxon>
        <taxon>Oceanospirillaceae</taxon>
        <taxon>Oceanospirillum</taxon>
    </lineage>
</organism>
<dbReference type="InterPro" id="IPR016047">
    <property type="entry name" value="M23ase_b-sheet_dom"/>
</dbReference>
<dbReference type="CDD" id="cd12797">
    <property type="entry name" value="M23_peptidase"/>
    <property type="match status" value="1"/>
</dbReference>
<sequence>MLRRAQQLKHHIILGLTILLAVLITLISSQDVSAKRVVIPLDLTIEERILTWPRLTDDWQSFTVQKGETLSELFSRAGIPASELYKILHSKQVATDLSLLMPGQSIHFKHDSDNNLISVRLDTSPLSLSLFKRNAQGNYIEETLTREPERVLRYSEGTINGAFFTAGENAALSQQTIMGLANIFGWDIDFSLDIRPGDNFKVLYYQEYLDGVRFRDGNILAAEFTTQGKTHRTVRYTDQEGKADYYSPDGRSMRKQFLRSPVDFTRISSHFTKRRFHPVLNRFRSHRGTDYAAKTGTPIKATGDGKIIKSRYSRSYGNHVVLKHGSRYTTLYAHMSKFGRGIKEGKTVKQGQIIGYVGSTGLATGPHLHYEFRINGIHKNPVAIKFPDVEPIADRERERFDQYASNLLSNLETYPMVQLAKLEQ</sequence>
<evidence type="ECO:0000259" key="8">
    <source>
        <dbReference type="PROSITE" id="PS51782"/>
    </source>
</evidence>
<feature type="domain" description="LysM" evidence="8">
    <location>
        <begin position="60"/>
        <end position="108"/>
    </location>
</feature>
<evidence type="ECO:0000256" key="7">
    <source>
        <dbReference type="ARBA" id="ARBA00023049"/>
    </source>
</evidence>
<keyword evidence="4" id="KW-0479">Metal-binding</keyword>
<dbReference type="FunFam" id="2.70.70.10:FF:000002">
    <property type="entry name" value="Murein DD-endopeptidase MepM"/>
    <property type="match status" value="1"/>
</dbReference>
<dbReference type="SUPFAM" id="SSF51261">
    <property type="entry name" value="Duplicated hybrid motif"/>
    <property type="match status" value="1"/>
</dbReference>
<dbReference type="InterPro" id="IPR045834">
    <property type="entry name" value="Csd3_N2"/>
</dbReference>
<dbReference type="InterPro" id="IPR018392">
    <property type="entry name" value="LysM"/>
</dbReference>
<dbReference type="Pfam" id="PF04225">
    <property type="entry name" value="LysM_OapA"/>
    <property type="match status" value="1"/>
</dbReference>
<evidence type="ECO:0000256" key="4">
    <source>
        <dbReference type="ARBA" id="ARBA00022723"/>
    </source>
</evidence>
<evidence type="ECO:0000256" key="3">
    <source>
        <dbReference type="ARBA" id="ARBA00022670"/>
    </source>
</evidence>
<dbReference type="Pfam" id="PF01551">
    <property type="entry name" value="Peptidase_M23"/>
    <property type="match status" value="1"/>
</dbReference>
<dbReference type="GO" id="GO:0042834">
    <property type="term" value="F:peptidoglycan binding"/>
    <property type="evidence" value="ECO:0007669"/>
    <property type="project" value="InterPro"/>
</dbReference>
<evidence type="ECO:0000256" key="5">
    <source>
        <dbReference type="ARBA" id="ARBA00022801"/>
    </source>
</evidence>
<keyword evidence="10" id="KW-1185">Reference proteome</keyword>
<keyword evidence="5" id="KW-0378">Hydrolase</keyword>
<evidence type="ECO:0000256" key="2">
    <source>
        <dbReference type="ARBA" id="ARBA00004196"/>
    </source>
</evidence>
<proteinExistence type="predicted"/>
<dbReference type="STRING" id="966.BTA35_0214890"/>
<dbReference type="GO" id="GO:0004222">
    <property type="term" value="F:metalloendopeptidase activity"/>
    <property type="evidence" value="ECO:0007669"/>
    <property type="project" value="TreeGrafter"/>
</dbReference>
<comment type="caution">
    <text evidence="9">The sequence shown here is derived from an EMBL/GenBank/DDBJ whole genome shotgun (WGS) entry which is preliminary data.</text>
</comment>
<reference evidence="9" key="1">
    <citation type="submission" date="2017-02" db="EMBL/GenBank/DDBJ databases">
        <title>Draft Genome Sequence of the Salt Water Bacterium Oceanospirillum linum ATCC 11336.</title>
        <authorList>
            <person name="Trachtenberg A.M."/>
            <person name="Carney J.G."/>
            <person name="Linnane J.D."/>
            <person name="Rheaume B.A."/>
            <person name="Pitts N.L."/>
            <person name="Mykles D.L."/>
            <person name="Maclea K.S."/>
        </authorList>
    </citation>
    <scope>NUCLEOTIDE SEQUENCE [LARGE SCALE GENOMIC DNA]</scope>
    <source>
        <strain evidence="9">ATCC 11336</strain>
    </source>
</reference>
<dbReference type="GO" id="GO:0030313">
    <property type="term" value="C:cell envelope"/>
    <property type="evidence" value="ECO:0007669"/>
    <property type="project" value="UniProtKB-SubCell"/>
</dbReference>
<evidence type="ECO:0000256" key="6">
    <source>
        <dbReference type="ARBA" id="ARBA00022833"/>
    </source>
</evidence>
<protein>
    <recommendedName>
        <fullName evidence="8">LysM domain-containing protein</fullName>
    </recommendedName>
</protein>
<keyword evidence="3" id="KW-0645">Protease</keyword>
<dbReference type="GO" id="GO:0006508">
    <property type="term" value="P:proteolysis"/>
    <property type="evidence" value="ECO:0007669"/>
    <property type="project" value="UniProtKB-KW"/>
</dbReference>
<dbReference type="AlphaFoldDB" id="A0A1T1H902"/>
<dbReference type="Gene3D" id="2.70.70.10">
    <property type="entry name" value="Glucose Permease (Domain IIA)"/>
    <property type="match status" value="1"/>
</dbReference>
<dbReference type="Pfam" id="PF19425">
    <property type="entry name" value="Csd3_N2"/>
    <property type="match status" value="1"/>
</dbReference>
<dbReference type="InterPro" id="IPR050570">
    <property type="entry name" value="Cell_wall_metabolism_enzyme"/>
</dbReference>
<comment type="cofactor">
    <cofactor evidence="1">
        <name>Zn(2+)</name>
        <dbReference type="ChEBI" id="CHEBI:29105"/>
    </cofactor>
</comment>
<comment type="subcellular location">
    <subcellularLocation>
        <location evidence="2">Cell envelope</location>
    </subcellularLocation>
</comment>
<accession>A0A1T1H902</accession>
<name>A0A1T1H902_OCELI</name>
<dbReference type="Gene3D" id="3.10.450.350">
    <property type="match status" value="2"/>
</dbReference>
<keyword evidence="6" id="KW-0862">Zinc</keyword>
<gene>
    <name evidence="9" type="ORF">BTA35_0214890</name>
</gene>
<keyword evidence="7" id="KW-0482">Metalloprotease</keyword>
<dbReference type="PANTHER" id="PTHR21666">
    <property type="entry name" value="PEPTIDASE-RELATED"/>
    <property type="match status" value="1"/>
</dbReference>
<dbReference type="Proteomes" id="UP000190064">
    <property type="component" value="Unassembled WGS sequence"/>
</dbReference>
<dbReference type="EMBL" id="MTSD02000008">
    <property type="protein sequence ID" value="OOV86256.1"/>
    <property type="molecule type" value="Genomic_DNA"/>
</dbReference>